<organism evidence="1">
    <name type="scientific">Echinococcus granulosus</name>
    <name type="common">Hydatid tapeworm</name>
    <dbReference type="NCBI Taxonomy" id="6210"/>
    <lineage>
        <taxon>Eukaryota</taxon>
        <taxon>Metazoa</taxon>
        <taxon>Spiralia</taxon>
        <taxon>Lophotrochozoa</taxon>
        <taxon>Platyhelminthes</taxon>
        <taxon>Cestoda</taxon>
        <taxon>Eucestoda</taxon>
        <taxon>Cyclophyllidea</taxon>
        <taxon>Taeniidae</taxon>
        <taxon>Echinococcus</taxon>
        <taxon>Echinococcus granulosus group</taxon>
    </lineage>
</organism>
<dbReference type="Proteomes" id="UP000492820">
    <property type="component" value="Unassembled WGS sequence"/>
</dbReference>
<dbReference type="AlphaFoldDB" id="A0A068X4I0"/>
<gene>
    <name evidence="1" type="ORF">EgrG_000050000</name>
</gene>
<evidence type="ECO:0000313" key="2">
    <source>
        <dbReference type="Proteomes" id="UP000492820"/>
    </source>
</evidence>
<dbReference type="EMBL" id="LK028638">
    <property type="protein sequence ID" value="CDS24899.1"/>
    <property type="molecule type" value="Genomic_DNA"/>
</dbReference>
<evidence type="ECO:0000313" key="1">
    <source>
        <dbReference type="EMBL" id="CDS24899.1"/>
    </source>
</evidence>
<protein>
    <submittedName>
        <fullName evidence="3">NYN domain-containing protein</fullName>
    </submittedName>
</protein>
<feature type="non-terminal residue" evidence="1">
    <location>
        <position position="1"/>
    </location>
</feature>
<reference evidence="3" key="3">
    <citation type="submission" date="2020-10" db="UniProtKB">
        <authorList>
            <consortium name="WormBaseParasite"/>
        </authorList>
    </citation>
    <scope>IDENTIFICATION</scope>
</reference>
<accession>A0A068X4I0</accession>
<proteinExistence type="predicted"/>
<reference evidence="1" key="2">
    <citation type="submission" date="2014-06" db="EMBL/GenBank/DDBJ databases">
        <authorList>
            <person name="Aslett M."/>
        </authorList>
    </citation>
    <scope>NUCLEOTIDE SEQUENCE</scope>
</reference>
<sequence>IYVPLHSLPHQAYTTLLLHVILLHTHFSIHHSHLLLLLLLLQHAFAVFGFHLSTNLLLDITTTTSVLAESTTNRRRLSFHSPLAHLVTQPALPLLLLLPPPTTPPSPKGMQLVVDAENILLQHLCGKVNWSIPILLIMRLSRSKGNVSIKIDNYADNWKSAQVALLPERLKVKFYT</sequence>
<reference evidence="1 2" key="1">
    <citation type="journal article" date="2013" name="Nature">
        <title>The genomes of four tapeworm species reveal adaptations to parasitism.</title>
        <authorList>
            <person name="Tsai I.J."/>
            <person name="Zarowiecki M."/>
            <person name="Holroyd N."/>
            <person name="Garciarrubio A."/>
            <person name="Sanchez-Flores A."/>
            <person name="Brooks K.L."/>
            <person name="Tracey A."/>
            <person name="Bobes R.J."/>
            <person name="Fragoso G."/>
            <person name="Sciutto E."/>
            <person name="Aslett M."/>
            <person name="Beasley H."/>
            <person name="Bennett H.M."/>
            <person name="Cai J."/>
            <person name="Camicia F."/>
            <person name="Clark R."/>
            <person name="Cucher M."/>
            <person name="De Silva N."/>
            <person name="Day T.A."/>
            <person name="Deplazes P."/>
            <person name="Estrada K."/>
            <person name="Fernandez C."/>
            <person name="Holland P.W."/>
            <person name="Hou J."/>
            <person name="Hu S."/>
            <person name="Huckvale T."/>
            <person name="Hung S.S."/>
            <person name="Kamenetzky L."/>
            <person name="Keane J.A."/>
            <person name="Kiss F."/>
            <person name="Koziol U."/>
            <person name="Lambert O."/>
            <person name="Liu K."/>
            <person name="Luo X."/>
            <person name="Luo Y."/>
            <person name="Macchiaroli N."/>
            <person name="Nichol S."/>
            <person name="Paps J."/>
            <person name="Parkinson J."/>
            <person name="Pouchkina-Stantcheva N."/>
            <person name="Riddiford N."/>
            <person name="Rosenzvit M."/>
            <person name="Salinas G."/>
            <person name="Wasmuth J.D."/>
            <person name="Zamanian M."/>
            <person name="Zheng Y."/>
            <person name="Cai X."/>
            <person name="Soberon X."/>
            <person name="Olson P.D."/>
            <person name="Laclette J.P."/>
            <person name="Brehm K."/>
            <person name="Berriman M."/>
            <person name="Garciarrubio A."/>
            <person name="Bobes R.J."/>
            <person name="Fragoso G."/>
            <person name="Sanchez-Flores A."/>
            <person name="Estrada K."/>
            <person name="Cevallos M.A."/>
            <person name="Morett E."/>
            <person name="Gonzalez V."/>
            <person name="Portillo T."/>
            <person name="Ochoa-Leyva A."/>
            <person name="Jose M.V."/>
            <person name="Sciutto E."/>
            <person name="Landa A."/>
            <person name="Jimenez L."/>
            <person name="Valdes V."/>
            <person name="Carrero J.C."/>
            <person name="Larralde C."/>
            <person name="Morales-Montor J."/>
            <person name="Limon-Lason J."/>
            <person name="Soberon X."/>
            <person name="Laclette J.P."/>
        </authorList>
    </citation>
    <scope>NUCLEOTIDE SEQUENCE [LARGE SCALE GENOMIC DNA]</scope>
</reference>
<dbReference type="WBParaSite" id="EgrG_000050000">
    <property type="protein sequence ID" value="EgrG_000050000"/>
    <property type="gene ID" value="EgrG_000050000"/>
</dbReference>
<name>A0A068X4I0_ECHGR</name>
<evidence type="ECO:0000313" key="3">
    <source>
        <dbReference type="WBParaSite" id="EgrG_000050000"/>
    </source>
</evidence>